<proteinExistence type="predicted"/>
<feature type="domain" description="GAT" evidence="1">
    <location>
        <begin position="115"/>
        <end position="188"/>
    </location>
</feature>
<dbReference type="Pfam" id="PF03127">
    <property type="entry name" value="GAT"/>
    <property type="match status" value="1"/>
</dbReference>
<comment type="caution">
    <text evidence="2">The sequence shown here is derived from an EMBL/GenBank/DDBJ whole genome shotgun (WGS) entry which is preliminary data.</text>
</comment>
<evidence type="ECO:0000313" key="3">
    <source>
        <dbReference type="Proteomes" id="UP000193642"/>
    </source>
</evidence>
<evidence type="ECO:0000313" key="2">
    <source>
        <dbReference type="EMBL" id="ORY41336.1"/>
    </source>
</evidence>
<evidence type="ECO:0000259" key="1">
    <source>
        <dbReference type="Pfam" id="PF03127"/>
    </source>
</evidence>
<dbReference type="InterPro" id="IPR038425">
    <property type="entry name" value="GAT_sf"/>
</dbReference>
<sequence>MIAEWSTLSDVPDIKQLFHTLVKAGFRFSPQALSKLSPDELARLQPQPQQPTQQRYFFASPAGAFVSPVPVVQQTIYVNQPYIPQQIVQARPDITQVSHEERVKWVNHDCGLADNSVAMLAESLNFAEPGSDISSNEIAVESYNRCLEIQKRLVAHVERVQEPDLVDKLITANAAVVGVLDQYNNMRSGARVGNNTAVGATANEGLLIDVNDSVQVPAAAPYTFSGSATTTPAPAAFA</sequence>
<dbReference type="InterPro" id="IPR004152">
    <property type="entry name" value="GAT_dom"/>
</dbReference>
<organism evidence="2 3">
    <name type="scientific">Rhizoclosmatium globosum</name>
    <dbReference type="NCBI Taxonomy" id="329046"/>
    <lineage>
        <taxon>Eukaryota</taxon>
        <taxon>Fungi</taxon>
        <taxon>Fungi incertae sedis</taxon>
        <taxon>Chytridiomycota</taxon>
        <taxon>Chytridiomycota incertae sedis</taxon>
        <taxon>Chytridiomycetes</taxon>
        <taxon>Chytridiales</taxon>
        <taxon>Chytriomycetaceae</taxon>
        <taxon>Rhizoclosmatium</taxon>
    </lineage>
</organism>
<dbReference type="AlphaFoldDB" id="A0A1Y2C309"/>
<reference evidence="2 3" key="1">
    <citation type="submission" date="2016-07" db="EMBL/GenBank/DDBJ databases">
        <title>Pervasive Adenine N6-methylation of Active Genes in Fungi.</title>
        <authorList>
            <consortium name="DOE Joint Genome Institute"/>
            <person name="Mondo S.J."/>
            <person name="Dannebaum R.O."/>
            <person name="Kuo R.C."/>
            <person name="Labutti K."/>
            <person name="Haridas S."/>
            <person name="Kuo A."/>
            <person name="Salamov A."/>
            <person name="Ahrendt S.R."/>
            <person name="Lipzen A."/>
            <person name="Sullivan W."/>
            <person name="Andreopoulos W.B."/>
            <person name="Clum A."/>
            <person name="Lindquist E."/>
            <person name="Daum C."/>
            <person name="Ramamoorthy G.K."/>
            <person name="Gryganskyi A."/>
            <person name="Culley D."/>
            <person name="Magnuson J.K."/>
            <person name="James T.Y."/>
            <person name="O'Malley M.A."/>
            <person name="Stajich J.E."/>
            <person name="Spatafora J.W."/>
            <person name="Visel A."/>
            <person name="Grigoriev I.V."/>
        </authorList>
    </citation>
    <scope>NUCLEOTIDE SEQUENCE [LARGE SCALE GENOMIC DNA]</scope>
    <source>
        <strain evidence="2 3">JEL800</strain>
    </source>
</reference>
<protein>
    <recommendedName>
        <fullName evidence="1">GAT domain-containing protein</fullName>
    </recommendedName>
</protein>
<dbReference type="Proteomes" id="UP000193642">
    <property type="component" value="Unassembled WGS sequence"/>
</dbReference>
<accession>A0A1Y2C309</accession>
<name>A0A1Y2C309_9FUNG</name>
<dbReference type="SUPFAM" id="SSF89009">
    <property type="entry name" value="GAT-like domain"/>
    <property type="match status" value="1"/>
</dbReference>
<dbReference type="GO" id="GO:0035091">
    <property type="term" value="F:phosphatidylinositol binding"/>
    <property type="evidence" value="ECO:0007669"/>
    <property type="project" value="InterPro"/>
</dbReference>
<keyword evidence="3" id="KW-1185">Reference proteome</keyword>
<dbReference type="EMBL" id="MCGO01000032">
    <property type="protein sequence ID" value="ORY41336.1"/>
    <property type="molecule type" value="Genomic_DNA"/>
</dbReference>
<dbReference type="GO" id="GO:0043130">
    <property type="term" value="F:ubiquitin binding"/>
    <property type="evidence" value="ECO:0007669"/>
    <property type="project" value="InterPro"/>
</dbReference>
<dbReference type="OrthoDB" id="10255964at2759"/>
<gene>
    <name evidence="2" type="ORF">BCR33DRAFT_718955</name>
</gene>
<feature type="non-terminal residue" evidence="2">
    <location>
        <position position="238"/>
    </location>
</feature>
<dbReference type="Gene3D" id="1.20.58.160">
    <property type="match status" value="1"/>
</dbReference>